<gene>
    <name evidence="2" type="ORF">METZ01_LOCUS107226</name>
</gene>
<dbReference type="Gene3D" id="3.20.20.70">
    <property type="entry name" value="Aldolase class I"/>
    <property type="match status" value="1"/>
</dbReference>
<reference evidence="2" key="1">
    <citation type="submission" date="2018-05" db="EMBL/GenBank/DDBJ databases">
        <authorList>
            <person name="Lanie J.A."/>
            <person name="Ng W.-L."/>
            <person name="Kazmierczak K.M."/>
            <person name="Andrzejewski T.M."/>
            <person name="Davidsen T.M."/>
            <person name="Wayne K.J."/>
            <person name="Tettelin H."/>
            <person name="Glass J.I."/>
            <person name="Rusch D."/>
            <person name="Podicherti R."/>
            <person name="Tsui H.-C.T."/>
            <person name="Winkler M.E."/>
        </authorList>
    </citation>
    <scope>NUCLEOTIDE SEQUENCE</scope>
</reference>
<dbReference type="PANTHER" id="PTHR12128:SF66">
    <property type="entry name" value="4-HYDROXY-2-OXOGLUTARATE ALDOLASE, MITOCHONDRIAL"/>
    <property type="match status" value="1"/>
</dbReference>
<dbReference type="PRINTS" id="PR00146">
    <property type="entry name" value="DHPICSNTHASE"/>
</dbReference>
<protein>
    <recommendedName>
        <fullName evidence="3">Dihydrodipicolinate synthase family protein</fullName>
    </recommendedName>
</protein>
<accession>A0A381WPP9</accession>
<evidence type="ECO:0008006" key="3">
    <source>
        <dbReference type="Google" id="ProtNLM"/>
    </source>
</evidence>
<evidence type="ECO:0000313" key="2">
    <source>
        <dbReference type="EMBL" id="SVA54372.1"/>
    </source>
</evidence>
<name>A0A381WPP9_9ZZZZ</name>
<dbReference type="SMART" id="SM01130">
    <property type="entry name" value="DHDPS"/>
    <property type="match status" value="1"/>
</dbReference>
<dbReference type="InterPro" id="IPR002220">
    <property type="entry name" value="DapA-like"/>
</dbReference>
<dbReference type="Pfam" id="PF00701">
    <property type="entry name" value="DHDPS"/>
    <property type="match status" value="1"/>
</dbReference>
<dbReference type="PANTHER" id="PTHR12128">
    <property type="entry name" value="DIHYDRODIPICOLINATE SYNTHASE"/>
    <property type="match status" value="1"/>
</dbReference>
<keyword evidence="1" id="KW-0456">Lyase</keyword>
<evidence type="ECO:0000256" key="1">
    <source>
        <dbReference type="ARBA" id="ARBA00023239"/>
    </source>
</evidence>
<dbReference type="InterPro" id="IPR013785">
    <property type="entry name" value="Aldolase_TIM"/>
</dbReference>
<dbReference type="GO" id="GO:0005829">
    <property type="term" value="C:cytosol"/>
    <property type="evidence" value="ECO:0007669"/>
    <property type="project" value="TreeGrafter"/>
</dbReference>
<dbReference type="EMBL" id="UINC01012451">
    <property type="protein sequence ID" value="SVA54372.1"/>
    <property type="molecule type" value="Genomic_DNA"/>
</dbReference>
<sequence length="310" mass="34858">MPLISKDTKGVFVISATPFDEVGNLDIDSVETMVNFYLDKGVDGLTILGMMGEQQKLTENESIIFVKEVLKHIKNKPCMVGISVNGYYNISELSKKVMDLGASGIMIAPPSNLRTDKQIISYYQNIGEMVDDIPIVLQDYPLGTGVSISPETVLQIFELVSNIKILKHEDWPGLDKISYLRDAEISSKQKMSILCGNGGMYFTEELERGADGSMTGFAFPEMLVCVNKLFKQNKKKLARKIFNAYLPYARYEFQPSLGMSVRKYTLAKRGAIKCSKVRKPSIELNQVTIHEIENLISEQEVEIQNLKELF</sequence>
<dbReference type="AlphaFoldDB" id="A0A381WPP9"/>
<dbReference type="SUPFAM" id="SSF51569">
    <property type="entry name" value="Aldolase"/>
    <property type="match status" value="1"/>
</dbReference>
<dbReference type="CDD" id="cd00408">
    <property type="entry name" value="DHDPS-like"/>
    <property type="match status" value="1"/>
</dbReference>
<dbReference type="GO" id="GO:0008840">
    <property type="term" value="F:4-hydroxy-tetrahydrodipicolinate synthase activity"/>
    <property type="evidence" value="ECO:0007669"/>
    <property type="project" value="TreeGrafter"/>
</dbReference>
<dbReference type="PIRSF" id="PIRSF001365">
    <property type="entry name" value="DHDPS"/>
    <property type="match status" value="1"/>
</dbReference>
<proteinExistence type="predicted"/>
<organism evidence="2">
    <name type="scientific">marine metagenome</name>
    <dbReference type="NCBI Taxonomy" id="408172"/>
    <lineage>
        <taxon>unclassified sequences</taxon>
        <taxon>metagenomes</taxon>
        <taxon>ecological metagenomes</taxon>
    </lineage>
</organism>